<dbReference type="SMART" id="SM00988">
    <property type="entry name" value="UreE_N"/>
    <property type="match status" value="1"/>
</dbReference>
<comment type="subcellular location">
    <subcellularLocation>
        <location evidence="1 5">Cytoplasm</location>
    </subcellularLocation>
</comment>
<dbReference type="InterPro" id="IPR007864">
    <property type="entry name" value="UreE_C_dom"/>
</dbReference>
<feature type="region of interest" description="Disordered" evidence="6">
    <location>
        <begin position="153"/>
        <end position="181"/>
    </location>
</feature>
<evidence type="ECO:0000313" key="9">
    <source>
        <dbReference type="Proteomes" id="UP001229244"/>
    </source>
</evidence>
<dbReference type="Pfam" id="PF05194">
    <property type="entry name" value="UreE_C"/>
    <property type="match status" value="1"/>
</dbReference>
<dbReference type="GO" id="GO:0051082">
    <property type="term" value="F:unfolded protein binding"/>
    <property type="evidence" value="ECO:0007669"/>
    <property type="project" value="UniProtKB-UniRule"/>
</dbReference>
<feature type="domain" description="UreE urease accessory N-terminal" evidence="7">
    <location>
        <begin position="16"/>
        <end position="78"/>
    </location>
</feature>
<evidence type="ECO:0000256" key="3">
    <source>
        <dbReference type="ARBA" id="ARBA00022596"/>
    </source>
</evidence>
<dbReference type="NCBIfam" id="NF009752">
    <property type="entry name" value="PRK13261.1-2"/>
    <property type="match status" value="1"/>
</dbReference>
<comment type="caution">
    <text evidence="8">The sequence shown here is derived from an EMBL/GenBank/DDBJ whole genome shotgun (WGS) entry which is preliminary data.</text>
</comment>
<dbReference type="GO" id="GO:0006457">
    <property type="term" value="P:protein folding"/>
    <property type="evidence" value="ECO:0007669"/>
    <property type="project" value="InterPro"/>
</dbReference>
<evidence type="ECO:0000313" key="8">
    <source>
        <dbReference type="EMBL" id="MDQ0315771.1"/>
    </source>
</evidence>
<accession>A0AAE3VQA4</accession>
<evidence type="ECO:0000256" key="4">
    <source>
        <dbReference type="ARBA" id="ARBA00023186"/>
    </source>
</evidence>
<keyword evidence="4 5" id="KW-0143">Chaperone</keyword>
<dbReference type="GO" id="GO:0016151">
    <property type="term" value="F:nickel cation binding"/>
    <property type="evidence" value="ECO:0007669"/>
    <property type="project" value="UniProtKB-UniRule"/>
</dbReference>
<evidence type="ECO:0000256" key="6">
    <source>
        <dbReference type="SAM" id="MobiDB-lite"/>
    </source>
</evidence>
<evidence type="ECO:0000259" key="7">
    <source>
        <dbReference type="SMART" id="SM00988"/>
    </source>
</evidence>
<keyword evidence="3 5" id="KW-0533">Nickel</keyword>
<name>A0AAE3VQA4_9HYPH</name>
<proteinExistence type="inferred from homology"/>
<sequence>MLRIETILGSATGEAFAGRLHDLAHRDAVETVRLPEGDVARRKLRVVTDKGTDIAIALPRTQRLQDGAVLVCDDDRAIVVRVDEIEWLPLEPIDAASAVELGYHAGNLHWRVRFSGSTLFVGLEGPVDTYLARLKPFVSQERIRVGNPAVNVAGAEPASHGHAHHHHDGQAGHSHPSEETA</sequence>
<evidence type="ECO:0000256" key="5">
    <source>
        <dbReference type="HAMAP-Rule" id="MF_00822"/>
    </source>
</evidence>
<dbReference type="RefSeq" id="WP_306885599.1">
    <property type="nucleotide sequence ID" value="NZ_JAUSUL010000002.1"/>
</dbReference>
<dbReference type="EMBL" id="JAUSUL010000002">
    <property type="protein sequence ID" value="MDQ0315771.1"/>
    <property type="molecule type" value="Genomic_DNA"/>
</dbReference>
<organism evidence="8 9">
    <name type="scientific">Amorphus orientalis</name>
    <dbReference type="NCBI Taxonomy" id="649198"/>
    <lineage>
        <taxon>Bacteria</taxon>
        <taxon>Pseudomonadati</taxon>
        <taxon>Pseudomonadota</taxon>
        <taxon>Alphaproteobacteria</taxon>
        <taxon>Hyphomicrobiales</taxon>
        <taxon>Amorphaceae</taxon>
        <taxon>Amorphus</taxon>
    </lineage>
</organism>
<gene>
    <name evidence="5" type="primary">ureE</name>
    <name evidence="8" type="ORF">J2S73_002228</name>
</gene>
<comment type="function">
    <text evidence="5">Involved in urease metallocenter assembly. Binds nickel. Probably functions as a nickel donor during metallocenter assembly.</text>
</comment>
<reference evidence="8" key="1">
    <citation type="submission" date="2023-07" db="EMBL/GenBank/DDBJ databases">
        <title>Genomic Encyclopedia of Type Strains, Phase IV (KMG-IV): sequencing the most valuable type-strain genomes for metagenomic binning, comparative biology and taxonomic classification.</title>
        <authorList>
            <person name="Goeker M."/>
        </authorList>
    </citation>
    <scope>NUCLEOTIDE SEQUENCE</scope>
    <source>
        <strain evidence="8">DSM 21202</strain>
    </source>
</reference>
<dbReference type="SUPFAM" id="SSF69287">
    <property type="entry name" value="Urease metallochaperone UreE, N-terminal domain"/>
    <property type="match status" value="1"/>
</dbReference>
<dbReference type="InterPro" id="IPR004029">
    <property type="entry name" value="UreE_N"/>
</dbReference>
<dbReference type="Gene3D" id="2.60.260.20">
    <property type="entry name" value="Urease metallochaperone UreE, N-terminal domain"/>
    <property type="match status" value="1"/>
</dbReference>
<dbReference type="PIRSF" id="PIRSF036402">
    <property type="entry name" value="Ureas_acces_UreE"/>
    <property type="match status" value="1"/>
</dbReference>
<keyword evidence="9" id="KW-1185">Reference proteome</keyword>
<dbReference type="GO" id="GO:0065003">
    <property type="term" value="P:protein-containing complex assembly"/>
    <property type="evidence" value="ECO:0007669"/>
    <property type="project" value="InterPro"/>
</dbReference>
<dbReference type="AlphaFoldDB" id="A0AAE3VQA4"/>
<dbReference type="InterPro" id="IPR036118">
    <property type="entry name" value="UreE_N_sf"/>
</dbReference>
<keyword evidence="2 5" id="KW-0963">Cytoplasm</keyword>
<dbReference type="InterPro" id="IPR012406">
    <property type="entry name" value="UreE"/>
</dbReference>
<dbReference type="GO" id="GO:0005737">
    <property type="term" value="C:cytoplasm"/>
    <property type="evidence" value="ECO:0007669"/>
    <property type="project" value="UniProtKB-SubCell"/>
</dbReference>
<evidence type="ECO:0000256" key="1">
    <source>
        <dbReference type="ARBA" id="ARBA00004496"/>
    </source>
</evidence>
<dbReference type="Proteomes" id="UP001229244">
    <property type="component" value="Unassembled WGS sequence"/>
</dbReference>
<dbReference type="Pfam" id="PF02814">
    <property type="entry name" value="UreE_N"/>
    <property type="match status" value="1"/>
</dbReference>
<dbReference type="HAMAP" id="MF_00822">
    <property type="entry name" value="UreE"/>
    <property type="match status" value="1"/>
</dbReference>
<protein>
    <recommendedName>
        <fullName evidence="5">Urease accessory protein UreE</fullName>
    </recommendedName>
</protein>
<dbReference type="SUPFAM" id="SSF69737">
    <property type="entry name" value="Urease metallochaperone UreE, C-terminal domain"/>
    <property type="match status" value="1"/>
</dbReference>
<dbReference type="GO" id="GO:0019627">
    <property type="term" value="P:urea metabolic process"/>
    <property type="evidence" value="ECO:0007669"/>
    <property type="project" value="InterPro"/>
</dbReference>
<evidence type="ECO:0000256" key="2">
    <source>
        <dbReference type="ARBA" id="ARBA00022490"/>
    </source>
</evidence>
<comment type="similarity">
    <text evidence="5">Belongs to the UreE family.</text>
</comment>